<proteinExistence type="predicted"/>
<protein>
    <submittedName>
        <fullName evidence="3">Putative membrane protein</fullName>
    </submittedName>
</protein>
<dbReference type="Pfam" id="PF19516">
    <property type="entry name" value="DUF6049"/>
    <property type="match status" value="1"/>
</dbReference>
<keyword evidence="2" id="KW-0812">Transmembrane</keyword>
<accession>E2PVQ2</accession>
<feature type="compositionally biased region" description="Low complexity" evidence="1">
    <location>
        <begin position="756"/>
        <end position="776"/>
    </location>
</feature>
<dbReference type="InterPro" id="IPR046112">
    <property type="entry name" value="DUF6049"/>
</dbReference>
<dbReference type="eggNOG" id="COG3170">
    <property type="taxonomic scope" value="Bacteria"/>
</dbReference>
<evidence type="ECO:0000256" key="1">
    <source>
        <dbReference type="SAM" id="MobiDB-lite"/>
    </source>
</evidence>
<dbReference type="STRING" id="1901.BB341_14100"/>
<reference evidence="3 4" key="1">
    <citation type="journal article" date="2010" name="Genome Biol. Evol.">
        <title>The sequence of a 1.8-mb bacterial linear plasmid reveals a rich evolutionary reservoir of secondary metabolic pathways.</title>
        <authorList>
            <person name="Medema M.H."/>
            <person name="Trefzer A."/>
            <person name="Kovalchuk A."/>
            <person name="van den Berg M."/>
            <person name="Mueller U."/>
            <person name="Heijne W."/>
            <person name="Wu L."/>
            <person name="Alam M.T."/>
            <person name="Ronning C.M."/>
            <person name="Nierman W.C."/>
            <person name="Bovenberg R.A.L."/>
            <person name="Breitling R."/>
            <person name="Takano E."/>
        </authorList>
    </citation>
    <scope>NUCLEOTIDE SEQUENCE [LARGE SCALE GENOMIC DNA]</scope>
    <source>
        <strain evidence="4">ATCC 27064 / DSM 738 / JCM 4710 / NBRC 13307 / NCIMB 12785 / NRRL 3585 / VKM Ac-602</strain>
    </source>
</reference>
<dbReference type="GO" id="GO:0005975">
    <property type="term" value="P:carbohydrate metabolic process"/>
    <property type="evidence" value="ECO:0007669"/>
    <property type="project" value="UniProtKB-ARBA"/>
</dbReference>
<organism evidence="3 4">
    <name type="scientific">Streptomyces clavuligerus</name>
    <dbReference type="NCBI Taxonomy" id="1901"/>
    <lineage>
        <taxon>Bacteria</taxon>
        <taxon>Bacillati</taxon>
        <taxon>Actinomycetota</taxon>
        <taxon>Actinomycetes</taxon>
        <taxon>Kitasatosporales</taxon>
        <taxon>Streptomycetaceae</taxon>
        <taxon>Streptomyces</taxon>
    </lineage>
</organism>
<evidence type="ECO:0000313" key="4">
    <source>
        <dbReference type="Proteomes" id="UP000002357"/>
    </source>
</evidence>
<keyword evidence="2" id="KW-0472">Membrane</keyword>
<dbReference type="InterPro" id="IPR013783">
    <property type="entry name" value="Ig-like_fold"/>
</dbReference>
<dbReference type="AlphaFoldDB" id="E2PVQ2"/>
<dbReference type="EMBL" id="CM000913">
    <property type="protein sequence ID" value="EFG07966.1"/>
    <property type="molecule type" value="Genomic_DNA"/>
</dbReference>
<keyword evidence="4" id="KW-1185">Reference proteome</keyword>
<dbReference type="Proteomes" id="UP000002357">
    <property type="component" value="Chromosome"/>
</dbReference>
<feature type="region of interest" description="Disordered" evidence="1">
    <location>
        <begin position="740"/>
        <end position="814"/>
    </location>
</feature>
<sequence>MTATNRNRRRGTDVRVAEAAVFQGIPSPSPARRWLRRTASALLGVPLTAGLLGGMAASPAHAGPQAPSDASTVDVSLTTLQPMAPVAGETLTVTGTVVNKGKQPVTDAEVALRVGPQIYGRTGIDRAAQREDFHPDYDGTPVDDSFTVKLPRLASGVSRDFSLRVPVDELNLGDNGVYQLGVALSGSPGSQSYSQVLGIERTFLPWQPEALEKKTRLTYLWPLISSTHLTSETGSGNEQPPVFEDESLAREIAPDGRLGQMVSLGRELPVTWVIDPDLLAGVAAMADGYRVKREDGEGTVPGRNQELAKTWMSDLQAAVKGAKVVALPYADPDLASLAHRGKNVSGSLKQLQQATSVSASTVETLLHVKPSTDFAWPVEGAIDSSIVKVATSAGADKIITRGDSLRDQLNYTASAARPIGGGTTAVVADSRLSKAFQGDMLDSGRATLAVQDFLAQTLAVTLQDTDKQRSLVVAPQRTPTTSQARSMAAALLALGPQRWTQPLDLPGAAAFKPDPDATTRVPSTARYPEALRRQELPVQAFQDIRNTQDDLNRFSVILTQKDRVETPFGRAIDREMSTSWRGRPTEAQEYRTSVRDNLQVLTEQVRLIEKSQITLSGRSATIPITVQNRLMQDVDRLVLRLSSDNAARLSLDGEENVASRPIEIQAGHSESVKFDAMANANGQVRMRAQLFTEDNKPYGQEMEFTVKVSEITPTVMLVIAGGVLLLVLAGVRMYTQRKRAAAQEQPMADGPEPDDSGSTAEGSGAAAAQEGAPDGGQRPEGGIDGPDPGQPSDPTPDTGPENGKPSGTGEKVDR</sequence>
<feature type="transmembrane region" description="Helical" evidence="2">
    <location>
        <begin position="711"/>
        <end position="731"/>
    </location>
</feature>
<keyword evidence="2" id="KW-1133">Transmembrane helix</keyword>
<feature type="transmembrane region" description="Helical" evidence="2">
    <location>
        <begin position="39"/>
        <end position="57"/>
    </location>
</feature>
<name>E2PVQ2_STRCL</name>
<dbReference type="Gene3D" id="2.60.40.10">
    <property type="entry name" value="Immunoglobulins"/>
    <property type="match status" value="1"/>
</dbReference>
<gene>
    <name evidence="3" type="ORF">SCLAV_2893</name>
</gene>
<evidence type="ECO:0000256" key="2">
    <source>
        <dbReference type="SAM" id="Phobius"/>
    </source>
</evidence>
<evidence type="ECO:0000313" key="3">
    <source>
        <dbReference type="EMBL" id="EFG07966.1"/>
    </source>
</evidence>